<proteinExistence type="inferred from homology"/>
<dbReference type="GO" id="GO:0006364">
    <property type="term" value="P:rRNA processing"/>
    <property type="evidence" value="ECO:0007669"/>
    <property type="project" value="InterPro"/>
</dbReference>
<dbReference type="Pfam" id="PF25121">
    <property type="entry name" value="RRM_ESF1"/>
    <property type="match status" value="1"/>
</dbReference>
<dbReference type="OrthoDB" id="431825at2759"/>
<evidence type="ECO:0000256" key="5">
    <source>
        <dbReference type="SAM" id="MobiDB-lite"/>
    </source>
</evidence>
<feature type="compositionally biased region" description="Acidic residues" evidence="5">
    <location>
        <begin position="479"/>
        <end position="493"/>
    </location>
</feature>
<name>A0A0V1CZ02_TRIBR</name>
<dbReference type="Proteomes" id="UP000054653">
    <property type="component" value="Unassembled WGS sequence"/>
</dbReference>
<dbReference type="EMBL" id="JYDI01000070">
    <property type="protein sequence ID" value="KRY54450.1"/>
    <property type="molecule type" value="Genomic_DNA"/>
</dbReference>
<feature type="compositionally biased region" description="Basic and acidic residues" evidence="5">
    <location>
        <begin position="118"/>
        <end position="141"/>
    </location>
</feature>
<feature type="region of interest" description="Disordered" evidence="5">
    <location>
        <begin position="471"/>
        <end position="493"/>
    </location>
</feature>
<dbReference type="InterPro" id="IPR039754">
    <property type="entry name" value="Esf1"/>
</dbReference>
<dbReference type="AlphaFoldDB" id="A0A0V1CZ02"/>
<keyword evidence="3" id="KW-0175">Coiled coil</keyword>
<evidence type="ECO:0000256" key="4">
    <source>
        <dbReference type="ARBA" id="ARBA00023242"/>
    </source>
</evidence>
<evidence type="ECO:0000256" key="2">
    <source>
        <dbReference type="ARBA" id="ARBA00009087"/>
    </source>
</evidence>
<dbReference type="InterPro" id="IPR056750">
    <property type="entry name" value="RRM_ESF1"/>
</dbReference>
<dbReference type="InterPro" id="IPR012580">
    <property type="entry name" value="NUC153"/>
</dbReference>
<protein>
    <submittedName>
        <fullName evidence="8">ESF1-like protein</fullName>
    </submittedName>
</protein>
<reference evidence="8 9" key="1">
    <citation type="submission" date="2015-01" db="EMBL/GenBank/DDBJ databases">
        <title>Evolution of Trichinella species and genotypes.</title>
        <authorList>
            <person name="Korhonen P.K."/>
            <person name="Edoardo P."/>
            <person name="Giuseppe L.R."/>
            <person name="Gasser R.B."/>
        </authorList>
    </citation>
    <scope>NUCLEOTIDE SEQUENCE [LARGE SCALE GENOMIC DNA]</scope>
    <source>
        <strain evidence="8">ISS120</strain>
    </source>
</reference>
<dbReference type="Gene3D" id="3.30.70.330">
    <property type="match status" value="1"/>
</dbReference>
<evidence type="ECO:0000256" key="1">
    <source>
        <dbReference type="ARBA" id="ARBA00004604"/>
    </source>
</evidence>
<feature type="compositionally biased region" description="Acidic residues" evidence="5">
    <location>
        <begin position="180"/>
        <end position="204"/>
    </location>
</feature>
<keyword evidence="4" id="KW-0539">Nucleus</keyword>
<comment type="subcellular location">
    <subcellularLocation>
        <location evidence="1">Nucleus</location>
        <location evidence="1">Nucleolus</location>
    </subcellularLocation>
</comment>
<evidence type="ECO:0000313" key="8">
    <source>
        <dbReference type="EMBL" id="KRY54450.1"/>
    </source>
</evidence>
<evidence type="ECO:0000256" key="3">
    <source>
        <dbReference type="ARBA" id="ARBA00023054"/>
    </source>
</evidence>
<dbReference type="Pfam" id="PF08159">
    <property type="entry name" value="NUC153"/>
    <property type="match status" value="1"/>
</dbReference>
<evidence type="ECO:0000259" key="7">
    <source>
        <dbReference type="Pfam" id="PF25121"/>
    </source>
</evidence>
<dbReference type="GO" id="GO:0003723">
    <property type="term" value="F:RNA binding"/>
    <property type="evidence" value="ECO:0007669"/>
    <property type="project" value="TreeGrafter"/>
</dbReference>
<dbReference type="GO" id="GO:0005730">
    <property type="term" value="C:nucleolus"/>
    <property type="evidence" value="ECO:0007669"/>
    <property type="project" value="UniProtKB-SubCell"/>
</dbReference>
<organism evidence="8 9">
    <name type="scientific">Trichinella britovi</name>
    <name type="common">Parasitic roundworm</name>
    <dbReference type="NCBI Taxonomy" id="45882"/>
    <lineage>
        <taxon>Eukaryota</taxon>
        <taxon>Metazoa</taxon>
        <taxon>Ecdysozoa</taxon>
        <taxon>Nematoda</taxon>
        <taxon>Enoplea</taxon>
        <taxon>Dorylaimia</taxon>
        <taxon>Trichinellida</taxon>
        <taxon>Trichinellidae</taxon>
        <taxon>Trichinella</taxon>
    </lineage>
</organism>
<feature type="domain" description="ESF1 RRM" evidence="7">
    <location>
        <begin position="213"/>
        <end position="360"/>
    </location>
</feature>
<dbReference type="InterPro" id="IPR012677">
    <property type="entry name" value="Nucleotide-bd_a/b_plait_sf"/>
</dbReference>
<comment type="caution">
    <text evidence="8">The sequence shown here is derived from an EMBL/GenBank/DDBJ whole genome shotgun (WGS) entry which is preliminary data.</text>
</comment>
<accession>A0A0V1CZ02</accession>
<dbReference type="STRING" id="45882.A0A0V1CZ02"/>
<comment type="similarity">
    <text evidence="2">Belongs to the ESF1 family.</text>
</comment>
<dbReference type="OMA" id="DHDFAID"/>
<dbReference type="PANTHER" id="PTHR12202">
    <property type="entry name" value="ESF1 HOMOLOG"/>
    <property type="match status" value="1"/>
</dbReference>
<gene>
    <name evidence="8" type="primary">ESF1</name>
    <name evidence="8" type="ORF">T03_8096</name>
</gene>
<feature type="compositionally biased region" description="Acidic residues" evidence="5">
    <location>
        <begin position="142"/>
        <end position="162"/>
    </location>
</feature>
<keyword evidence="9" id="KW-1185">Reference proteome</keyword>
<feature type="domain" description="NUC153" evidence="6">
    <location>
        <begin position="634"/>
        <end position="662"/>
    </location>
</feature>
<evidence type="ECO:0000259" key="6">
    <source>
        <dbReference type="Pfam" id="PF08159"/>
    </source>
</evidence>
<sequence>MQEHQLTKIHPIISVMFHRIRIIKTRNQRKMSEFKKDKRFAHVSWDPKFRQMPRKIRKVKIDDRFSSMFTDPNFKLEYTVDKRGRPYHRSTEENMRKFYDIHSDDDQSADDQTTPVVEDGRELITRSEIVEKDTAELKSEDEQQEQQEEGDDEEEEEEEEEEMIHLDLARGHGNISSSDSSDETEEWNFGEMESSDSDWGELDADAPRTEKPTKRLAICNLDWDRIRAEDLFVLLNSFKPIDGSVLSVKIFPSEFGLRRMEEERISGPKEIVEIERQDDENLNFELKKNTTEWQRYMRRVRQYQLNRLRYFYAVVECDSAATANTIYEACDGTEYLNSTLKMDFRFVPDEMTFDESKIKDSASDVNAVVGYRPNYFRTTALCQTKVDLTWDETDYHRTQKIRQAFDAVKNFDDIDLHDLLASSESDEEVGVGELLEKEDEDKYDWNEESDLKATKKANNPIEQYHQLLNKSTSGGEQLADAEESDNSNSDDIDMEITFDPELERKAQEVEKQRRRDAQVKDATPWQRYLEKRRAKRRQRKLENKLKAEEKRKLRLGLVDDQQQMDICGHVDDADGEEEQMKMKNQIGELELLTAADDKAQHYHLHTLLLKEGINEKRRDMANLVDDQFQLNLDDPRFQAIYTSHLFNIDQTDPAFKRTAGMERLIEEKRRRKQHHHFLLKR</sequence>
<dbReference type="EMBL" id="JYDI01000070">
    <property type="protein sequence ID" value="KRY54447.1"/>
    <property type="molecule type" value="Genomic_DNA"/>
</dbReference>
<dbReference type="PANTHER" id="PTHR12202:SF0">
    <property type="entry name" value="ESF1 HOMOLOG"/>
    <property type="match status" value="1"/>
</dbReference>
<feature type="region of interest" description="Disordered" evidence="5">
    <location>
        <begin position="100"/>
        <end position="208"/>
    </location>
</feature>
<evidence type="ECO:0000313" key="9">
    <source>
        <dbReference type="Proteomes" id="UP000054653"/>
    </source>
</evidence>